<dbReference type="GO" id="GO:0006355">
    <property type="term" value="P:regulation of DNA-templated transcription"/>
    <property type="evidence" value="ECO:0007669"/>
    <property type="project" value="InterPro"/>
</dbReference>
<evidence type="ECO:0000256" key="2">
    <source>
        <dbReference type="ARBA" id="ARBA00023012"/>
    </source>
</evidence>
<dbReference type="InterPro" id="IPR001867">
    <property type="entry name" value="OmpR/PhoB-type_DNA-bd"/>
</dbReference>
<dbReference type="PANTHER" id="PTHR48111:SF22">
    <property type="entry name" value="REGULATOR OF RPOS"/>
    <property type="match status" value="1"/>
</dbReference>
<dbReference type="Pfam" id="PF00486">
    <property type="entry name" value="Trans_reg_C"/>
    <property type="match status" value="1"/>
</dbReference>
<proteinExistence type="predicted"/>
<dbReference type="GO" id="GO:0000156">
    <property type="term" value="F:phosphorelay response regulator activity"/>
    <property type="evidence" value="ECO:0007669"/>
    <property type="project" value="TreeGrafter"/>
</dbReference>
<feature type="DNA-binding region" description="OmpR/PhoB-type" evidence="7">
    <location>
        <begin position="153"/>
        <end position="251"/>
    </location>
</feature>
<comment type="caution">
    <text evidence="10">The sequence shown here is derived from an EMBL/GenBank/DDBJ whole genome shotgun (WGS) entry which is preliminary data.</text>
</comment>
<dbReference type="AlphaFoldDB" id="A0A916U7J3"/>
<keyword evidence="3" id="KW-0805">Transcription regulation</keyword>
<reference evidence="10" key="1">
    <citation type="journal article" date="2014" name="Int. J. Syst. Evol. Microbiol.">
        <title>Complete genome sequence of Corynebacterium casei LMG S-19264T (=DSM 44701T), isolated from a smear-ripened cheese.</title>
        <authorList>
            <consortium name="US DOE Joint Genome Institute (JGI-PGF)"/>
            <person name="Walter F."/>
            <person name="Albersmeier A."/>
            <person name="Kalinowski J."/>
            <person name="Ruckert C."/>
        </authorList>
    </citation>
    <scope>NUCLEOTIDE SEQUENCE</scope>
    <source>
        <strain evidence="10">CGMCC 1.15343</strain>
    </source>
</reference>
<dbReference type="SMART" id="SM00448">
    <property type="entry name" value="REC"/>
    <property type="match status" value="1"/>
</dbReference>
<dbReference type="PROSITE" id="PS50110">
    <property type="entry name" value="RESPONSE_REGULATORY"/>
    <property type="match status" value="1"/>
</dbReference>
<dbReference type="GO" id="GO:0005829">
    <property type="term" value="C:cytosol"/>
    <property type="evidence" value="ECO:0007669"/>
    <property type="project" value="TreeGrafter"/>
</dbReference>
<organism evidence="10 11">
    <name type="scientific">Pedobacter quisquiliarum</name>
    <dbReference type="NCBI Taxonomy" id="1834438"/>
    <lineage>
        <taxon>Bacteria</taxon>
        <taxon>Pseudomonadati</taxon>
        <taxon>Bacteroidota</taxon>
        <taxon>Sphingobacteriia</taxon>
        <taxon>Sphingobacteriales</taxon>
        <taxon>Sphingobacteriaceae</taxon>
        <taxon>Pedobacter</taxon>
    </lineage>
</organism>
<evidence type="ECO:0000256" key="7">
    <source>
        <dbReference type="PROSITE-ProRule" id="PRU01091"/>
    </source>
</evidence>
<keyword evidence="4 7" id="KW-0238">DNA-binding</keyword>
<dbReference type="GO" id="GO:0032993">
    <property type="term" value="C:protein-DNA complex"/>
    <property type="evidence" value="ECO:0007669"/>
    <property type="project" value="TreeGrafter"/>
</dbReference>
<sequence>MCQVRVEHTLTCPILALSLYFSEKYRQLKILLIEDEPGLVSVIIRGLNEAGMEVSVAGDGQIGLEMAMKHQFDLIILDIMLPGMNGIQVCRELRKADNNVAVLMLTALSSTENIITGLDSGADDYLVKPFKFAELEARIRSLVRRSKNVAPVRNTLRIEGLEVDLLSKTVSRDGKQIVLTATEYRLLEYFLRNMNVVLSRIQILEHVWDIDFNMGTNVVDVYINYLRKKIDQGYNTKLIHTVFGMGYMFKADVNEVSD</sequence>
<accession>A0A916U7J3</accession>
<dbReference type="Gene3D" id="3.40.50.2300">
    <property type="match status" value="1"/>
</dbReference>
<dbReference type="Gene3D" id="1.10.10.10">
    <property type="entry name" value="Winged helix-like DNA-binding domain superfamily/Winged helix DNA-binding domain"/>
    <property type="match status" value="1"/>
</dbReference>
<evidence type="ECO:0000256" key="6">
    <source>
        <dbReference type="PROSITE-ProRule" id="PRU00169"/>
    </source>
</evidence>
<dbReference type="FunFam" id="1.10.10.10:FF:000005">
    <property type="entry name" value="Two-component system response regulator"/>
    <property type="match status" value="1"/>
</dbReference>
<dbReference type="PROSITE" id="PS51755">
    <property type="entry name" value="OMPR_PHOB"/>
    <property type="match status" value="1"/>
</dbReference>
<keyword evidence="11" id="KW-1185">Reference proteome</keyword>
<feature type="domain" description="Response regulatory" evidence="8">
    <location>
        <begin position="29"/>
        <end position="143"/>
    </location>
</feature>
<dbReference type="SMART" id="SM00862">
    <property type="entry name" value="Trans_reg_C"/>
    <property type="match status" value="1"/>
</dbReference>
<evidence type="ECO:0000259" key="9">
    <source>
        <dbReference type="PROSITE" id="PS51755"/>
    </source>
</evidence>
<dbReference type="Gene3D" id="6.10.250.690">
    <property type="match status" value="1"/>
</dbReference>
<dbReference type="EMBL" id="BMIL01000005">
    <property type="protein sequence ID" value="GGC63270.1"/>
    <property type="molecule type" value="Genomic_DNA"/>
</dbReference>
<evidence type="ECO:0000313" key="10">
    <source>
        <dbReference type="EMBL" id="GGC63270.1"/>
    </source>
</evidence>
<evidence type="ECO:0000256" key="1">
    <source>
        <dbReference type="ARBA" id="ARBA00022553"/>
    </source>
</evidence>
<dbReference type="PANTHER" id="PTHR48111">
    <property type="entry name" value="REGULATOR OF RPOS"/>
    <property type="match status" value="1"/>
</dbReference>
<evidence type="ECO:0000256" key="4">
    <source>
        <dbReference type="ARBA" id="ARBA00023125"/>
    </source>
</evidence>
<dbReference type="CDD" id="cd00383">
    <property type="entry name" value="trans_reg_C"/>
    <property type="match status" value="1"/>
</dbReference>
<dbReference type="FunFam" id="3.40.50.2300:FF:000001">
    <property type="entry name" value="DNA-binding response regulator PhoB"/>
    <property type="match status" value="1"/>
</dbReference>
<reference evidence="10" key="2">
    <citation type="submission" date="2020-09" db="EMBL/GenBank/DDBJ databases">
        <authorList>
            <person name="Sun Q."/>
            <person name="Zhou Y."/>
        </authorList>
    </citation>
    <scope>NUCLEOTIDE SEQUENCE</scope>
    <source>
        <strain evidence="10">CGMCC 1.15343</strain>
    </source>
</reference>
<dbReference type="SUPFAM" id="SSF52172">
    <property type="entry name" value="CheY-like"/>
    <property type="match status" value="1"/>
</dbReference>
<evidence type="ECO:0000256" key="3">
    <source>
        <dbReference type="ARBA" id="ARBA00023015"/>
    </source>
</evidence>
<feature type="domain" description="OmpR/PhoB-type" evidence="9">
    <location>
        <begin position="153"/>
        <end position="251"/>
    </location>
</feature>
<dbReference type="InterPro" id="IPR039420">
    <property type="entry name" value="WalR-like"/>
</dbReference>
<evidence type="ECO:0000313" key="11">
    <source>
        <dbReference type="Proteomes" id="UP000651668"/>
    </source>
</evidence>
<gene>
    <name evidence="10" type="ORF">GCM10011387_16090</name>
</gene>
<feature type="modified residue" description="4-aspartylphosphate" evidence="6">
    <location>
        <position position="78"/>
    </location>
</feature>
<dbReference type="InterPro" id="IPR036388">
    <property type="entry name" value="WH-like_DNA-bd_sf"/>
</dbReference>
<dbReference type="InterPro" id="IPR001789">
    <property type="entry name" value="Sig_transdc_resp-reg_receiver"/>
</dbReference>
<evidence type="ECO:0000259" key="8">
    <source>
        <dbReference type="PROSITE" id="PS50110"/>
    </source>
</evidence>
<dbReference type="InterPro" id="IPR011006">
    <property type="entry name" value="CheY-like_superfamily"/>
</dbReference>
<name>A0A916U7J3_9SPHI</name>
<dbReference type="GO" id="GO:0000976">
    <property type="term" value="F:transcription cis-regulatory region binding"/>
    <property type="evidence" value="ECO:0007669"/>
    <property type="project" value="TreeGrafter"/>
</dbReference>
<keyword evidence="1 6" id="KW-0597">Phosphoprotein</keyword>
<keyword evidence="5" id="KW-0804">Transcription</keyword>
<dbReference type="Pfam" id="PF00072">
    <property type="entry name" value="Response_reg"/>
    <property type="match status" value="1"/>
</dbReference>
<protein>
    <submittedName>
        <fullName evidence="10">DNA-binding response regulator</fullName>
    </submittedName>
</protein>
<evidence type="ECO:0000256" key="5">
    <source>
        <dbReference type="ARBA" id="ARBA00023163"/>
    </source>
</evidence>
<dbReference type="Proteomes" id="UP000651668">
    <property type="component" value="Unassembled WGS sequence"/>
</dbReference>
<keyword evidence="2" id="KW-0902">Two-component regulatory system</keyword>